<gene>
    <name evidence="5" type="ORF">GCM10009550_28670</name>
</gene>
<evidence type="ECO:0000256" key="1">
    <source>
        <dbReference type="ARBA" id="ARBA00001933"/>
    </source>
</evidence>
<evidence type="ECO:0000313" key="6">
    <source>
        <dbReference type="Proteomes" id="UP001500665"/>
    </source>
</evidence>
<name>A0ABN1R1Q0_9ACTN</name>
<evidence type="ECO:0000256" key="3">
    <source>
        <dbReference type="ARBA" id="ARBA00022898"/>
    </source>
</evidence>
<evidence type="ECO:0000256" key="2">
    <source>
        <dbReference type="ARBA" id="ARBA00008639"/>
    </source>
</evidence>
<evidence type="ECO:0000313" key="5">
    <source>
        <dbReference type="EMBL" id="GAA0950276.1"/>
    </source>
</evidence>
<dbReference type="InterPro" id="IPR001926">
    <property type="entry name" value="TrpB-like_PALP"/>
</dbReference>
<organism evidence="5 6">
    <name type="scientific">Actinocorallia libanotica</name>
    <dbReference type="NCBI Taxonomy" id="46162"/>
    <lineage>
        <taxon>Bacteria</taxon>
        <taxon>Bacillati</taxon>
        <taxon>Actinomycetota</taxon>
        <taxon>Actinomycetes</taxon>
        <taxon>Streptosporangiales</taxon>
        <taxon>Thermomonosporaceae</taxon>
        <taxon>Actinocorallia</taxon>
    </lineage>
</organism>
<reference evidence="5 6" key="1">
    <citation type="journal article" date="2019" name="Int. J. Syst. Evol. Microbiol.">
        <title>The Global Catalogue of Microorganisms (GCM) 10K type strain sequencing project: providing services to taxonomists for standard genome sequencing and annotation.</title>
        <authorList>
            <consortium name="The Broad Institute Genomics Platform"/>
            <consortium name="The Broad Institute Genome Sequencing Center for Infectious Disease"/>
            <person name="Wu L."/>
            <person name="Ma J."/>
        </authorList>
    </citation>
    <scope>NUCLEOTIDE SEQUENCE [LARGE SCALE GENOMIC DNA]</scope>
    <source>
        <strain evidence="5 6">JCM 10696</strain>
    </source>
</reference>
<dbReference type="PANTHER" id="PTHR43780:SF2">
    <property type="entry name" value="1-AMINOCYCLOPROPANE-1-CARBOXYLATE DEAMINASE-RELATED"/>
    <property type="match status" value="1"/>
</dbReference>
<comment type="cofactor">
    <cofactor evidence="1">
        <name>pyridoxal 5'-phosphate</name>
        <dbReference type="ChEBI" id="CHEBI:597326"/>
    </cofactor>
</comment>
<dbReference type="Pfam" id="PF00291">
    <property type="entry name" value="PALP"/>
    <property type="match status" value="1"/>
</dbReference>
<keyword evidence="6" id="KW-1185">Reference proteome</keyword>
<protein>
    <submittedName>
        <fullName evidence="5">Pyridoxal-phosphate dependent enzyme</fullName>
    </submittedName>
</protein>
<dbReference type="Gene3D" id="3.40.50.1100">
    <property type="match status" value="2"/>
</dbReference>
<comment type="similarity">
    <text evidence="2">Belongs to the ACC deaminase/D-cysteine desulfhydrase family.</text>
</comment>
<feature type="domain" description="Tryptophan synthase beta chain-like PALP" evidence="4">
    <location>
        <begin position="27"/>
        <end position="296"/>
    </location>
</feature>
<sequence>MQILIPCHRAKKTGAAANLGRVELLLPSPLVEIADERLGGVRLLLKRDDLIHPELPGNKWRKLKYNLEAAASQGHDTLLTFGGAYSNHIRATAAAGHRFGFGTVGVIRGEEHLPLNPVLAFAVSRGMRLEYVSRTAYRDKPVPPGRFYVLPEGGSNALAVRGCAELAAEITEPYDVLCCPVGTGGTLAGLALGLRAGARAMGFSVLKGGGFLRDEVARLQREHGGESSAWAVRTEFHFGGYARRTPELDAFVADFAARHGVRLDPVYTGKMLCGLYTMVRRGCFPPGTRIVAVITG</sequence>
<dbReference type="EMBL" id="BAAAHH010000009">
    <property type="protein sequence ID" value="GAA0950276.1"/>
    <property type="molecule type" value="Genomic_DNA"/>
</dbReference>
<dbReference type="RefSeq" id="WP_344240799.1">
    <property type="nucleotide sequence ID" value="NZ_BAAAHH010000009.1"/>
</dbReference>
<dbReference type="PIRSF" id="PIRSF006278">
    <property type="entry name" value="ACCD_DCysDesulf"/>
    <property type="match status" value="1"/>
</dbReference>
<proteinExistence type="inferred from homology"/>
<keyword evidence="3" id="KW-0663">Pyridoxal phosphate</keyword>
<dbReference type="Proteomes" id="UP001500665">
    <property type="component" value="Unassembled WGS sequence"/>
</dbReference>
<dbReference type="PANTHER" id="PTHR43780">
    <property type="entry name" value="1-AMINOCYCLOPROPANE-1-CARBOXYLATE DEAMINASE-RELATED"/>
    <property type="match status" value="1"/>
</dbReference>
<dbReference type="InterPro" id="IPR036052">
    <property type="entry name" value="TrpB-like_PALP_sf"/>
</dbReference>
<dbReference type="SUPFAM" id="SSF53686">
    <property type="entry name" value="Tryptophan synthase beta subunit-like PLP-dependent enzymes"/>
    <property type="match status" value="1"/>
</dbReference>
<dbReference type="InterPro" id="IPR027278">
    <property type="entry name" value="ACCD_DCysDesulf"/>
</dbReference>
<comment type="caution">
    <text evidence="5">The sequence shown here is derived from an EMBL/GenBank/DDBJ whole genome shotgun (WGS) entry which is preliminary data.</text>
</comment>
<evidence type="ECO:0000259" key="4">
    <source>
        <dbReference type="Pfam" id="PF00291"/>
    </source>
</evidence>
<accession>A0ABN1R1Q0</accession>